<dbReference type="SMART" id="SM00450">
    <property type="entry name" value="RHOD"/>
    <property type="match status" value="1"/>
</dbReference>
<accession>G7Q4D1</accession>
<dbReference type="InterPro" id="IPR009078">
    <property type="entry name" value="Ferritin-like_SF"/>
</dbReference>
<dbReference type="Pfam" id="PF00581">
    <property type="entry name" value="Rhodanese"/>
    <property type="match status" value="1"/>
</dbReference>
<dbReference type="GO" id="GO:0016491">
    <property type="term" value="F:oxidoreductase activity"/>
    <property type="evidence" value="ECO:0007669"/>
    <property type="project" value="InterPro"/>
</dbReference>
<evidence type="ECO:0000259" key="1">
    <source>
        <dbReference type="PROSITE" id="PS50206"/>
    </source>
</evidence>
<dbReference type="InterPro" id="IPR012347">
    <property type="entry name" value="Ferritin-like"/>
</dbReference>
<keyword evidence="3" id="KW-1185">Reference proteome</keyword>
<dbReference type="SUPFAM" id="SSF47240">
    <property type="entry name" value="Ferritin-like"/>
    <property type="match status" value="1"/>
</dbReference>
<dbReference type="CDD" id="cd00158">
    <property type="entry name" value="RHOD"/>
    <property type="match status" value="1"/>
</dbReference>
<reference evidence="3" key="1">
    <citation type="journal article" date="2015" name="Genome Announc.">
        <title>High-Quality Draft Genome Sequence of Desulfovibrio carbinoliphilus FW-101-2B, an Organic Acid-Oxidizing Sulfate-Reducing Bacterium Isolated from Uranium(VI)-Contaminated Groundwater.</title>
        <authorList>
            <person name="Ramsay B.D."/>
            <person name="Hwang C."/>
            <person name="Woo H.L."/>
            <person name="Carroll S.L."/>
            <person name="Lucas S."/>
            <person name="Han J."/>
            <person name="Lapidus A.L."/>
            <person name="Cheng J.F."/>
            <person name="Goodwin L.A."/>
            <person name="Pitluck S."/>
            <person name="Peters L."/>
            <person name="Chertkov O."/>
            <person name="Held B."/>
            <person name="Detter J.C."/>
            <person name="Han C.S."/>
            <person name="Tapia R."/>
            <person name="Land M.L."/>
            <person name="Hauser L.J."/>
            <person name="Kyrpides N.C."/>
            <person name="Ivanova N.N."/>
            <person name="Mikhailova N."/>
            <person name="Pagani I."/>
            <person name="Woyke T."/>
            <person name="Arkin A.P."/>
            <person name="Dehal P."/>
            <person name="Chivian D."/>
            <person name="Criddle C.S."/>
            <person name="Wu W."/>
            <person name="Chakraborty R."/>
            <person name="Hazen T.C."/>
            <person name="Fields M.W."/>
        </authorList>
    </citation>
    <scope>NUCLEOTIDE SEQUENCE [LARGE SCALE GENOMIC DNA]</scope>
    <source>
        <strain evidence="3">FW-101-2B</strain>
    </source>
</reference>
<name>G7Q4D1_9BACT</name>
<dbReference type="AlphaFoldDB" id="G7Q4D1"/>
<dbReference type="Gene3D" id="1.20.1260.10">
    <property type="match status" value="1"/>
</dbReference>
<protein>
    <submittedName>
        <fullName evidence="2">Rhodanese-like protein</fullName>
    </submittedName>
</protein>
<feature type="domain" description="Rhodanese" evidence="1">
    <location>
        <begin position="26"/>
        <end position="110"/>
    </location>
</feature>
<dbReference type="PANTHER" id="PTHR43031">
    <property type="entry name" value="FAD-DEPENDENT OXIDOREDUCTASE"/>
    <property type="match status" value="1"/>
</dbReference>
<organism evidence="2 3">
    <name type="scientific">Solidesulfovibrio carbinoliphilus subsp. oakridgensis</name>
    <dbReference type="NCBI Taxonomy" id="694327"/>
    <lineage>
        <taxon>Bacteria</taxon>
        <taxon>Pseudomonadati</taxon>
        <taxon>Thermodesulfobacteriota</taxon>
        <taxon>Desulfovibrionia</taxon>
        <taxon>Desulfovibrionales</taxon>
        <taxon>Desulfovibrionaceae</taxon>
        <taxon>Solidesulfovibrio</taxon>
    </lineage>
</organism>
<dbReference type="PROSITE" id="PS50206">
    <property type="entry name" value="RHODANESE_3"/>
    <property type="match status" value="1"/>
</dbReference>
<dbReference type="Proteomes" id="UP000004662">
    <property type="component" value="Chromosome"/>
</dbReference>
<dbReference type="SUPFAM" id="SSF52821">
    <property type="entry name" value="Rhodanese/Cell cycle control phosphatase"/>
    <property type="match status" value="1"/>
</dbReference>
<dbReference type="RefSeq" id="WP_009180415.1">
    <property type="nucleotide sequence ID" value="NZ_CM001368.1"/>
</dbReference>
<dbReference type="GO" id="GO:0046872">
    <property type="term" value="F:metal ion binding"/>
    <property type="evidence" value="ECO:0007669"/>
    <property type="project" value="InterPro"/>
</dbReference>
<dbReference type="STRING" id="694327.DFW101_0985"/>
<dbReference type="Pfam" id="PF02915">
    <property type="entry name" value="Rubrerythrin"/>
    <property type="match status" value="1"/>
</dbReference>
<evidence type="ECO:0000313" key="3">
    <source>
        <dbReference type="Proteomes" id="UP000004662"/>
    </source>
</evidence>
<dbReference type="InterPro" id="IPR036873">
    <property type="entry name" value="Rhodanese-like_dom_sf"/>
</dbReference>
<gene>
    <name evidence="2" type="ORF">DFW101_0985</name>
</gene>
<dbReference type="Gene3D" id="3.40.250.10">
    <property type="entry name" value="Rhodanese-like domain"/>
    <property type="match status" value="1"/>
</dbReference>
<dbReference type="eggNOG" id="COG1633">
    <property type="taxonomic scope" value="Bacteria"/>
</dbReference>
<dbReference type="HOGENOM" id="CLU_084155_0_0_7"/>
<dbReference type="EMBL" id="CM001368">
    <property type="protein sequence ID" value="EHJ46999.1"/>
    <property type="molecule type" value="Genomic_DNA"/>
</dbReference>
<dbReference type="OrthoDB" id="285281at2"/>
<dbReference type="InterPro" id="IPR050229">
    <property type="entry name" value="GlpE_sulfurtransferase"/>
</dbReference>
<proteinExistence type="predicted"/>
<dbReference type="InterPro" id="IPR001763">
    <property type="entry name" value="Rhodanese-like_dom"/>
</dbReference>
<evidence type="ECO:0000313" key="2">
    <source>
        <dbReference type="EMBL" id="EHJ46999.1"/>
    </source>
</evidence>
<sequence>MSDAADPALVQNASAEEVRALLDKTPQGGLTLLDVRMEPEYEEFHLPGATLSPLPDLADTLEALDRKKPVVVYCRGGKRSAAAAKILSGAGFPNVVNMLGGALAWQGAAATGPPDTGMTLLDGTETPRQILLAALGMEAALGAFYGKLGQAAADAATRDVFVRLAGFEERHLHHVHGLYRKATGDKSELAALLSGVSPELEGGLPGEAFLAQLGGEPDAPGEALELAASVEAQALDLYSRLAGQAKDPESAALFTTLAQEEKSHLRAVSNLMNRLATISE</sequence>
<dbReference type="InterPro" id="IPR003251">
    <property type="entry name" value="Rr_diiron-bd_dom"/>
</dbReference>
<dbReference type="eggNOG" id="COG0607">
    <property type="taxonomic scope" value="Bacteria"/>
</dbReference>
<dbReference type="PANTHER" id="PTHR43031:SF1">
    <property type="entry name" value="PYRIDINE NUCLEOTIDE-DISULPHIDE OXIDOREDUCTASE"/>
    <property type="match status" value="1"/>
</dbReference>
<dbReference type="CDD" id="cd01045">
    <property type="entry name" value="Ferritin_like_AB"/>
    <property type="match status" value="1"/>
</dbReference>